<dbReference type="AlphaFoldDB" id="A0AAJ7T507"/>
<protein>
    <submittedName>
        <fullName evidence="3">Death domain-containing protein 1-like</fullName>
    </submittedName>
</protein>
<evidence type="ECO:0000313" key="3">
    <source>
        <dbReference type="RefSeq" id="XP_032811299.1"/>
    </source>
</evidence>
<proteinExistence type="predicted"/>
<feature type="compositionally biased region" description="Basic and acidic residues" evidence="1">
    <location>
        <begin position="63"/>
        <end position="74"/>
    </location>
</feature>
<evidence type="ECO:0000256" key="1">
    <source>
        <dbReference type="SAM" id="MobiDB-lite"/>
    </source>
</evidence>
<dbReference type="Proteomes" id="UP001318040">
    <property type="component" value="Chromosome 16"/>
</dbReference>
<feature type="compositionally biased region" description="Low complexity" evidence="1">
    <location>
        <begin position="380"/>
        <end position="390"/>
    </location>
</feature>
<feature type="region of interest" description="Disordered" evidence="1">
    <location>
        <begin position="60"/>
        <end position="100"/>
    </location>
</feature>
<sequence>MSETIIIAEKIQAVETAALAAAREGDSALRAVASCSPLLHLAYPSGQAFRRPVAITLPCPPAPEHKAAGTETDGRGPAPPLDRAHRAGATRSVSSRSREHGGGDLRLLVLRSAEPTAPPEWEVQDCASLRNLHKGLVTLELDSPVHRLLVARVSSPVDAALLARFARGVEAALSSTACRIVARFRASDPGRLALRLVAARDADRESERLAEEGYDGAPSLTSVFAMREGEQLVAKVTGNVTAAAAAAVSGVAGAAPDSLCATLTFHAQRRSVALLELGARDEFANRSSPHYKGAALFFRRDRGQIEAGEWPAAHDSSLACCRLPLALPKKERLLSRPVSSRMLSLDQDGSGSAWLGLVSELSERDSRRLAGSLRLRRATLQSRGRSAQRARSFDTDPGGTAAAAGGEPTPSSSSSAATEGMMAALAHWRGGLPAWADKRALLAEHLARAGRWDLAASLQRGELLPGVAARGVAGRAVSADRVLGHGVALDRV</sequence>
<accession>A0AAJ7T507</accession>
<organism evidence="2 3">
    <name type="scientific">Petromyzon marinus</name>
    <name type="common">Sea lamprey</name>
    <dbReference type="NCBI Taxonomy" id="7757"/>
    <lineage>
        <taxon>Eukaryota</taxon>
        <taxon>Metazoa</taxon>
        <taxon>Chordata</taxon>
        <taxon>Craniata</taxon>
        <taxon>Vertebrata</taxon>
        <taxon>Cyclostomata</taxon>
        <taxon>Hyperoartia</taxon>
        <taxon>Petromyzontiformes</taxon>
        <taxon>Petromyzontidae</taxon>
        <taxon>Petromyzon</taxon>
    </lineage>
</organism>
<keyword evidence="2" id="KW-1185">Reference proteome</keyword>
<feature type="compositionally biased region" description="Low complexity" evidence="1">
    <location>
        <begin position="397"/>
        <end position="418"/>
    </location>
</feature>
<dbReference type="PANTHER" id="PTHR28336">
    <property type="entry name" value="BA1-643"/>
    <property type="match status" value="1"/>
</dbReference>
<name>A0AAJ7T507_PETMA</name>
<dbReference type="RefSeq" id="XP_032811299.1">
    <property type="nucleotide sequence ID" value="XM_032955408.1"/>
</dbReference>
<feature type="region of interest" description="Disordered" evidence="1">
    <location>
        <begin position="380"/>
        <end position="418"/>
    </location>
</feature>
<dbReference type="KEGG" id="pmrn:116942932"/>
<reference evidence="3" key="1">
    <citation type="submission" date="2025-08" db="UniProtKB">
        <authorList>
            <consortium name="RefSeq"/>
        </authorList>
    </citation>
    <scope>IDENTIFICATION</scope>
    <source>
        <tissue evidence="3">Sperm</tissue>
    </source>
</reference>
<gene>
    <name evidence="3" type="primary">LOC116942932</name>
</gene>
<dbReference type="PANTHER" id="PTHR28336:SF4">
    <property type="entry name" value="DEATH DOMAIN-CONTAINING PROTEIN 1"/>
    <property type="match status" value="1"/>
</dbReference>
<evidence type="ECO:0000313" key="2">
    <source>
        <dbReference type="Proteomes" id="UP001318040"/>
    </source>
</evidence>